<dbReference type="AlphaFoldDB" id="A0AAU7XWX9"/>
<dbReference type="PANTHER" id="PTHR43464">
    <property type="entry name" value="METHYLTRANSFERASE"/>
    <property type="match status" value="1"/>
</dbReference>
<dbReference type="EC" id="2.1.-.-" evidence="2"/>
<dbReference type="SUPFAM" id="SSF53335">
    <property type="entry name" value="S-adenosyl-L-methionine-dependent methyltransferases"/>
    <property type="match status" value="1"/>
</dbReference>
<dbReference type="Pfam" id="PF08242">
    <property type="entry name" value="Methyltransf_12"/>
    <property type="match status" value="1"/>
</dbReference>
<dbReference type="PANTHER" id="PTHR43464:SF58">
    <property type="entry name" value="BLR7975 PROTEIN"/>
    <property type="match status" value="1"/>
</dbReference>
<dbReference type="InterPro" id="IPR029063">
    <property type="entry name" value="SAM-dependent_MTases_sf"/>
</dbReference>
<dbReference type="GO" id="GO:0008168">
    <property type="term" value="F:methyltransferase activity"/>
    <property type="evidence" value="ECO:0007669"/>
    <property type="project" value="UniProtKB-KW"/>
</dbReference>
<dbReference type="RefSeq" id="WP_350446444.1">
    <property type="nucleotide sequence ID" value="NZ_CP158373.1"/>
</dbReference>
<keyword evidence="2" id="KW-0489">Methyltransferase</keyword>
<gene>
    <name evidence="2" type="ORF">ABS648_18875</name>
</gene>
<reference evidence="2" key="1">
    <citation type="submission" date="2023-08" db="EMBL/GenBank/DDBJ databases">
        <title>Increased levels of nutrients transform a symbiont into a lethal pathobiont.</title>
        <authorList>
            <person name="Lachnit T."/>
            <person name="Ulrich L."/>
            <person name="Willmer F.M."/>
            <person name="Hasenbein T."/>
            <person name="Steiner L.X."/>
            <person name="Wolters M."/>
            <person name="Herbst E.M."/>
            <person name="Deines P."/>
        </authorList>
    </citation>
    <scope>NUCLEOTIDE SEQUENCE</scope>
    <source>
        <strain evidence="2">T3</strain>
    </source>
</reference>
<dbReference type="EMBL" id="CP158373">
    <property type="protein sequence ID" value="XBY62020.1"/>
    <property type="molecule type" value="Genomic_DNA"/>
</dbReference>
<keyword evidence="2" id="KW-0808">Transferase</keyword>
<feature type="domain" description="Methyltransferase type 12" evidence="1">
    <location>
        <begin position="46"/>
        <end position="140"/>
    </location>
</feature>
<evidence type="ECO:0000313" key="2">
    <source>
        <dbReference type="EMBL" id="XBY62020.1"/>
    </source>
</evidence>
<accession>A0AAU7XWX9</accession>
<proteinExistence type="predicted"/>
<sequence>MQAFSDPQAVARYAEGPVRQVPGFHALQQMTALLLTERVPAQGRVLVLGAGGGLELKVFAEAQPGWRFVGVDPSADMLALARQTLGDLDARVALHQGYIESTALEPFDGATCLLTLHFLPEAERLRTLRELLLRLKPGAPLVVAHHSVAQPLAERTRWLRRYAAFAAASGVPAAQAENAIAAISERLPLLSPEQDEALLRQAGFEGVELFYAGFTFRGWVGYRPG</sequence>
<dbReference type="CDD" id="cd02440">
    <property type="entry name" value="AdoMet_MTases"/>
    <property type="match status" value="1"/>
</dbReference>
<dbReference type="Gene3D" id="3.40.50.150">
    <property type="entry name" value="Vaccinia Virus protein VP39"/>
    <property type="match status" value="1"/>
</dbReference>
<name>A0AAU7XWX9_9PSED</name>
<organism evidence="2">
    <name type="scientific">Pseudomonas solani</name>
    <dbReference type="NCBI Taxonomy" id="2731552"/>
    <lineage>
        <taxon>Bacteria</taxon>
        <taxon>Pseudomonadati</taxon>
        <taxon>Pseudomonadota</taxon>
        <taxon>Gammaproteobacteria</taxon>
        <taxon>Pseudomonadales</taxon>
        <taxon>Pseudomonadaceae</taxon>
        <taxon>Pseudomonas</taxon>
    </lineage>
</organism>
<dbReference type="InterPro" id="IPR013217">
    <property type="entry name" value="Methyltransf_12"/>
</dbReference>
<dbReference type="GO" id="GO:0032259">
    <property type="term" value="P:methylation"/>
    <property type="evidence" value="ECO:0007669"/>
    <property type="project" value="UniProtKB-KW"/>
</dbReference>
<evidence type="ECO:0000259" key="1">
    <source>
        <dbReference type="Pfam" id="PF08242"/>
    </source>
</evidence>
<protein>
    <submittedName>
        <fullName evidence="2">Class I SAM-dependent methyltransferase</fullName>
        <ecNumber evidence="2">2.1.-.-</ecNumber>
    </submittedName>
</protein>